<gene>
    <name evidence="1" type="ORF">PtA15_4A328</name>
</gene>
<keyword evidence="2" id="KW-1185">Reference proteome</keyword>
<dbReference type="RefSeq" id="XP_053019434.1">
    <property type="nucleotide sequence ID" value="XM_053168201.1"/>
</dbReference>
<organism evidence="1 2">
    <name type="scientific">Puccinia triticina</name>
    <dbReference type="NCBI Taxonomy" id="208348"/>
    <lineage>
        <taxon>Eukaryota</taxon>
        <taxon>Fungi</taxon>
        <taxon>Dikarya</taxon>
        <taxon>Basidiomycota</taxon>
        <taxon>Pucciniomycotina</taxon>
        <taxon>Pucciniomycetes</taxon>
        <taxon>Pucciniales</taxon>
        <taxon>Pucciniaceae</taxon>
        <taxon>Puccinia</taxon>
    </lineage>
</organism>
<dbReference type="GeneID" id="77809096"/>
<sequence>MASRTNLFYLANSINLAELADDHAVRKNDLVIVKADLGKLVHNHVLIEKVVKLQTRQQELLKALPTNGIPPLWAPLLESSTMPLSLQPLSPEFH</sequence>
<accession>A0ABY7CF84</accession>
<dbReference type="EMBL" id="CP110424">
    <property type="protein sequence ID" value="WAQ83879.1"/>
    <property type="molecule type" value="Genomic_DNA"/>
</dbReference>
<name>A0ABY7CF84_9BASI</name>
<reference evidence="1" key="1">
    <citation type="submission" date="2022-10" db="EMBL/GenBank/DDBJ databases">
        <title>Puccinia triticina Genome sequencing and assembly.</title>
        <authorList>
            <person name="Li C."/>
        </authorList>
    </citation>
    <scope>NUCLEOTIDE SEQUENCE</scope>
    <source>
        <strain evidence="1">Pt15</strain>
    </source>
</reference>
<proteinExistence type="predicted"/>
<evidence type="ECO:0000313" key="2">
    <source>
        <dbReference type="Proteomes" id="UP001164743"/>
    </source>
</evidence>
<protein>
    <submittedName>
        <fullName evidence="1">Uncharacterized protein</fullName>
    </submittedName>
</protein>
<evidence type="ECO:0000313" key="1">
    <source>
        <dbReference type="EMBL" id="WAQ83879.1"/>
    </source>
</evidence>
<dbReference type="Proteomes" id="UP001164743">
    <property type="component" value="Chromosome 4A"/>
</dbReference>